<evidence type="ECO:0000256" key="2">
    <source>
        <dbReference type="ARBA" id="ARBA00008017"/>
    </source>
</evidence>
<evidence type="ECO:0000256" key="8">
    <source>
        <dbReference type="SAM" id="Phobius"/>
    </source>
</evidence>
<gene>
    <name evidence="10" type="ORF">P3X46_019589</name>
</gene>
<feature type="transmembrane region" description="Helical" evidence="8">
    <location>
        <begin position="68"/>
        <end position="91"/>
    </location>
</feature>
<dbReference type="Gene3D" id="2.30.30.60">
    <property type="match status" value="1"/>
</dbReference>
<dbReference type="Pfam" id="PF00924">
    <property type="entry name" value="MS_channel_2nd"/>
    <property type="match status" value="1"/>
</dbReference>
<dbReference type="InterPro" id="IPR023408">
    <property type="entry name" value="MscS_beta-dom_sf"/>
</dbReference>
<dbReference type="EMBL" id="JARPOI010000011">
    <property type="protein sequence ID" value="KAJ9168010.1"/>
    <property type="molecule type" value="Genomic_DNA"/>
</dbReference>
<proteinExistence type="inferred from homology"/>
<keyword evidence="11" id="KW-1185">Reference proteome</keyword>
<dbReference type="InterPro" id="IPR010920">
    <property type="entry name" value="LSM_dom_sf"/>
</dbReference>
<keyword evidence="7" id="KW-0407">Ion channel</keyword>
<feature type="transmembrane region" description="Helical" evidence="8">
    <location>
        <begin position="326"/>
        <end position="345"/>
    </location>
</feature>
<evidence type="ECO:0000256" key="1">
    <source>
        <dbReference type="ARBA" id="ARBA00004141"/>
    </source>
</evidence>
<feature type="transmembrane region" description="Helical" evidence="8">
    <location>
        <begin position="26"/>
        <end position="48"/>
    </location>
</feature>
<keyword evidence="5" id="KW-0813">Transport</keyword>
<dbReference type="InterPro" id="IPR006685">
    <property type="entry name" value="MscS_channel_2nd"/>
</dbReference>
<sequence length="567" mass="65518">MAKGTDDVRIPMPNGKDGENKKGWKFYTIFVGSIVFSCIIFGLLISSLTVDRLQNSKIWDFELWKWCVLLLVVLGGGLTVYLFLLAVESLIIKNFLFKVGVVYYYHGMKKSVLVFIWLALVFLAWGLLFYRGDNKLSEGTKKTIDGVTRGIGGCLIGVAMWLVKTLLVKLVASFHMKTLFEKIKAADRSRKIFESISTKQKPQDGTMKYTTTELFDAIRNKKLPNLCYEEEEITDENRAANAANEIFKKFERGDDERYIDMNELLEYIPDDADDYKHFKEAAEEKQMGEGKQIKRSVFRTWVVSLYNSYDSVNSALKQRKTAVDELNKLFSVVVLLVFIVVWLLFMEYLNIKALVFMSSQILLVVFMFGNAAKTVFESIIFVFIMHPFDVGDRCVVDGIQMIVEEMEILTTNFLKYDNEKIYYPNSVLATKPISNLYRSPPMSDSFEFAIDLHTSKEKIENLQASIREYFEANPRRWSPASDSLQFKEIEDMNKMKVALYFKHTINFHNVAKRFKRRSELVLAMKDIFEKLKIKYYLLPQRVHLIDGPSLGKSSSLTPAVQRRSFSF</sequence>
<comment type="similarity">
    <text evidence="2">Belongs to the MscS (TC 1.A.23) family.</text>
</comment>
<reference evidence="10" key="1">
    <citation type="journal article" date="2023" name="Plant Biotechnol. J.">
        <title>Chromosome-level wild Hevea brasiliensis genome provides new tools for genomic-assisted breeding and valuable loci to elevate rubber yield.</title>
        <authorList>
            <person name="Cheng H."/>
            <person name="Song X."/>
            <person name="Hu Y."/>
            <person name="Wu T."/>
            <person name="Yang Q."/>
            <person name="An Z."/>
            <person name="Feng S."/>
            <person name="Deng Z."/>
            <person name="Wu W."/>
            <person name="Zeng X."/>
            <person name="Tu M."/>
            <person name="Wang X."/>
            <person name="Huang H."/>
        </authorList>
    </citation>
    <scope>NUCLEOTIDE SEQUENCE</scope>
    <source>
        <strain evidence="10">MT/VB/25A 57/8</strain>
    </source>
</reference>
<organism evidence="10 11">
    <name type="scientific">Hevea brasiliensis</name>
    <name type="common">Para rubber tree</name>
    <name type="synonym">Siphonia brasiliensis</name>
    <dbReference type="NCBI Taxonomy" id="3981"/>
    <lineage>
        <taxon>Eukaryota</taxon>
        <taxon>Viridiplantae</taxon>
        <taxon>Streptophyta</taxon>
        <taxon>Embryophyta</taxon>
        <taxon>Tracheophyta</taxon>
        <taxon>Spermatophyta</taxon>
        <taxon>Magnoliopsida</taxon>
        <taxon>eudicotyledons</taxon>
        <taxon>Gunneridae</taxon>
        <taxon>Pentapetalae</taxon>
        <taxon>rosids</taxon>
        <taxon>fabids</taxon>
        <taxon>Malpighiales</taxon>
        <taxon>Euphorbiaceae</taxon>
        <taxon>Crotonoideae</taxon>
        <taxon>Micrandreae</taxon>
        <taxon>Hevea</taxon>
    </lineage>
</organism>
<keyword evidence="3 8" id="KW-0812">Transmembrane</keyword>
<dbReference type="PANTHER" id="PTHR31618:SF33">
    <property type="entry name" value="MECHANOSENSITIVE ION CHANNEL PROTEIN"/>
    <property type="match status" value="1"/>
</dbReference>
<protein>
    <recommendedName>
        <fullName evidence="9">Mechanosensitive ion channel MscS domain-containing protein</fullName>
    </recommendedName>
</protein>
<keyword evidence="5" id="KW-0406">Ion transport</keyword>
<evidence type="ECO:0000256" key="7">
    <source>
        <dbReference type="ARBA" id="ARBA00023303"/>
    </source>
</evidence>
<evidence type="ECO:0000259" key="9">
    <source>
        <dbReference type="Pfam" id="PF00924"/>
    </source>
</evidence>
<accession>A0ABQ9LM94</accession>
<comment type="caution">
    <text evidence="10">The sequence shown here is derived from an EMBL/GenBank/DDBJ whole genome shotgun (WGS) entry which is preliminary data.</text>
</comment>
<name>A0ABQ9LM94_HEVBR</name>
<keyword evidence="6 8" id="KW-0472">Membrane</keyword>
<feature type="transmembrane region" description="Helical" evidence="8">
    <location>
        <begin position="112"/>
        <end position="130"/>
    </location>
</feature>
<dbReference type="SUPFAM" id="SSF50182">
    <property type="entry name" value="Sm-like ribonucleoproteins"/>
    <property type="match status" value="1"/>
</dbReference>
<evidence type="ECO:0000256" key="4">
    <source>
        <dbReference type="ARBA" id="ARBA00022989"/>
    </source>
</evidence>
<evidence type="ECO:0000256" key="6">
    <source>
        <dbReference type="ARBA" id="ARBA00023136"/>
    </source>
</evidence>
<evidence type="ECO:0000256" key="5">
    <source>
        <dbReference type="ARBA" id="ARBA00023065"/>
    </source>
</evidence>
<feature type="domain" description="Mechanosensitive ion channel MscS" evidence="9">
    <location>
        <begin position="380"/>
        <end position="436"/>
    </location>
</feature>
<comment type="subcellular location">
    <subcellularLocation>
        <location evidence="1">Membrane</location>
        <topology evidence="1">Multi-pass membrane protein</topology>
    </subcellularLocation>
</comment>
<evidence type="ECO:0000313" key="11">
    <source>
        <dbReference type="Proteomes" id="UP001174677"/>
    </source>
</evidence>
<dbReference type="InterPro" id="IPR016688">
    <property type="entry name" value="MscS-like_plants/fungi"/>
</dbReference>
<dbReference type="PANTHER" id="PTHR31618">
    <property type="entry name" value="MECHANOSENSITIVE ION CHANNEL PROTEIN 5"/>
    <property type="match status" value="1"/>
</dbReference>
<evidence type="ECO:0000256" key="3">
    <source>
        <dbReference type="ARBA" id="ARBA00022692"/>
    </source>
</evidence>
<keyword evidence="4 8" id="KW-1133">Transmembrane helix</keyword>
<evidence type="ECO:0000313" key="10">
    <source>
        <dbReference type="EMBL" id="KAJ9168010.1"/>
    </source>
</evidence>
<dbReference type="Proteomes" id="UP001174677">
    <property type="component" value="Chromosome 11"/>
</dbReference>
<feature type="transmembrane region" description="Helical" evidence="8">
    <location>
        <begin position="150"/>
        <end position="172"/>
    </location>
</feature>